<dbReference type="AlphaFoldDB" id="A0A0C9SLL7"/>
<accession>A0A0C9SLL7</accession>
<name>A0A0C9SLL7_PAXIN</name>
<dbReference type="OrthoDB" id="2678315at2759"/>
<dbReference type="HOGENOM" id="CLU_1156712_0_0_1"/>
<evidence type="ECO:0000313" key="2">
    <source>
        <dbReference type="Proteomes" id="UP000053647"/>
    </source>
</evidence>
<protein>
    <submittedName>
        <fullName evidence="1">Uncharacterized protein</fullName>
    </submittedName>
</protein>
<evidence type="ECO:0000313" key="1">
    <source>
        <dbReference type="EMBL" id="KIJ04644.1"/>
    </source>
</evidence>
<proteinExistence type="predicted"/>
<organism evidence="1 2">
    <name type="scientific">Paxillus involutus ATCC 200175</name>
    <dbReference type="NCBI Taxonomy" id="664439"/>
    <lineage>
        <taxon>Eukaryota</taxon>
        <taxon>Fungi</taxon>
        <taxon>Dikarya</taxon>
        <taxon>Basidiomycota</taxon>
        <taxon>Agaricomycotina</taxon>
        <taxon>Agaricomycetes</taxon>
        <taxon>Agaricomycetidae</taxon>
        <taxon>Boletales</taxon>
        <taxon>Paxilineae</taxon>
        <taxon>Paxillaceae</taxon>
        <taxon>Paxillus</taxon>
    </lineage>
</organism>
<dbReference type="EMBL" id="KN821641">
    <property type="protein sequence ID" value="KIJ04644.1"/>
    <property type="molecule type" value="Genomic_DNA"/>
</dbReference>
<keyword evidence="2" id="KW-1185">Reference proteome</keyword>
<dbReference type="Proteomes" id="UP000053647">
    <property type="component" value="Unassembled WGS sequence"/>
</dbReference>
<reference evidence="1 2" key="1">
    <citation type="submission" date="2014-06" db="EMBL/GenBank/DDBJ databases">
        <authorList>
            <consortium name="DOE Joint Genome Institute"/>
            <person name="Kuo A."/>
            <person name="Kohler A."/>
            <person name="Nagy L.G."/>
            <person name="Floudas D."/>
            <person name="Copeland A."/>
            <person name="Barry K.W."/>
            <person name="Cichocki N."/>
            <person name="Veneault-Fourrey C."/>
            <person name="LaButti K."/>
            <person name="Lindquist E.A."/>
            <person name="Lipzen A."/>
            <person name="Lundell T."/>
            <person name="Morin E."/>
            <person name="Murat C."/>
            <person name="Sun H."/>
            <person name="Tunlid A."/>
            <person name="Henrissat B."/>
            <person name="Grigoriev I.V."/>
            <person name="Hibbett D.S."/>
            <person name="Martin F."/>
            <person name="Nordberg H.P."/>
            <person name="Cantor M.N."/>
            <person name="Hua S.X."/>
        </authorList>
    </citation>
    <scope>NUCLEOTIDE SEQUENCE [LARGE SCALE GENOMIC DNA]</scope>
    <source>
        <strain evidence="1 2">ATCC 200175</strain>
    </source>
</reference>
<sequence>MDVDALRCYHIPCQAFFPSLGPFTNFLATKTHLVKVSDVVELEVGLHSLVECYPIPFTKEILDSNILHLSHQGRVYFEMQSLSVIDESSLDSRAAQITFTLAGSTDDDRLSLINTCLEPSGSVASKKVDLLRVSMASYLYLDSTNGHGSTLCTITPKAKSMALTFDYGQDSVSLSCSDMVMMPTSGDPPELVAFDAFGGTAFIERVLAYGRGVETLEFASDARQSETFAAEQWVVQLGWT</sequence>
<gene>
    <name evidence="1" type="ORF">PAXINDRAFT_104082</name>
</gene>
<reference evidence="2" key="2">
    <citation type="submission" date="2015-01" db="EMBL/GenBank/DDBJ databases">
        <title>Evolutionary Origins and Diversification of the Mycorrhizal Mutualists.</title>
        <authorList>
            <consortium name="DOE Joint Genome Institute"/>
            <consortium name="Mycorrhizal Genomics Consortium"/>
            <person name="Kohler A."/>
            <person name="Kuo A."/>
            <person name="Nagy L.G."/>
            <person name="Floudas D."/>
            <person name="Copeland A."/>
            <person name="Barry K.W."/>
            <person name="Cichocki N."/>
            <person name="Veneault-Fourrey C."/>
            <person name="LaButti K."/>
            <person name="Lindquist E.A."/>
            <person name="Lipzen A."/>
            <person name="Lundell T."/>
            <person name="Morin E."/>
            <person name="Murat C."/>
            <person name="Riley R."/>
            <person name="Ohm R."/>
            <person name="Sun H."/>
            <person name="Tunlid A."/>
            <person name="Henrissat B."/>
            <person name="Grigoriev I.V."/>
            <person name="Hibbett D.S."/>
            <person name="Martin F."/>
        </authorList>
    </citation>
    <scope>NUCLEOTIDE SEQUENCE [LARGE SCALE GENOMIC DNA]</scope>
    <source>
        <strain evidence="2">ATCC 200175</strain>
    </source>
</reference>